<sequence length="442" mass="49602">MNWAQAEFHDLELGDERRTQRLIKLVDDRSAQPTGSIPLACGGWPETKAAYRLLDNPAVEWREILEVHTPRTVERMAGQPVVLCIQDTTELDFTSQPGIAGLGRLSYEAQHGLYVHPTLAVTPAGLALGVLDAWMWARKPKDPPDVKESTRWVEGYEIVADRAETVPDSRRVYVADREGDLRALIDAAARRGTPADWLIRSQHNRKTTTGEKLWARLAQSEALGEVEFTLPAAPDRPARLVRQTLYREGVTLPAHHGQPAVTVTAILAREERPPAGEKAIEWRLLTHRTAETLEQVVELIDGYRRRWLVEIFFRIWKSGCQVEALQLATLERLERALVIYLIIAWRILHLVTWGRDCPNLPCDVGFDPEEWQAAWIVAHRHPPPATPPPLGQRVRLIAGFGGFLGRKQDGHPGPKAIWEGMQKVRAFAIALEAGRAVYTGDG</sequence>
<dbReference type="InterPro" id="IPR038215">
    <property type="entry name" value="TN5-like_N_sf"/>
</dbReference>
<dbReference type="Proteomes" id="UP000019184">
    <property type="component" value="Unassembled WGS sequence"/>
</dbReference>
<dbReference type="RefSeq" id="WP_034432997.1">
    <property type="nucleotide sequence ID" value="NZ_CBTK010000146.1"/>
</dbReference>
<dbReference type="InterPro" id="IPR014737">
    <property type="entry name" value="Transposase_Tn5-like_C"/>
</dbReference>
<keyword evidence="4" id="KW-1185">Reference proteome</keyword>
<evidence type="ECO:0000259" key="1">
    <source>
        <dbReference type="Pfam" id="PF02281"/>
    </source>
</evidence>
<gene>
    <name evidence="3" type="ORF">BN874_230015</name>
</gene>
<proteinExistence type="predicted"/>
<name>A0A7U7GBH6_9GAMM</name>
<dbReference type="OrthoDB" id="5647367at2"/>
<dbReference type="Gene3D" id="1.10.246.40">
    <property type="entry name" value="Tn5 transposase, domain 1"/>
    <property type="match status" value="1"/>
</dbReference>
<dbReference type="InterPro" id="IPR047768">
    <property type="entry name" value="Tn5p-like"/>
</dbReference>
<dbReference type="InterPro" id="IPR054836">
    <property type="entry name" value="Tn5_transposase"/>
</dbReference>
<reference evidence="3 4" key="1">
    <citation type="journal article" date="2014" name="ISME J.">
        <title>Candidatus Competibacter-lineage genomes retrieved from metagenomes reveal functional metabolic diversity.</title>
        <authorList>
            <person name="McIlroy S.J."/>
            <person name="Albertsen M."/>
            <person name="Andresen E.K."/>
            <person name="Saunders A.M."/>
            <person name="Kristiansen R."/>
            <person name="Stokholm-Bjerregaard M."/>
            <person name="Nielsen K.L."/>
            <person name="Nielsen P.H."/>
        </authorList>
    </citation>
    <scope>NUCLEOTIDE SEQUENCE [LARGE SCALE GENOMIC DNA]</scope>
    <source>
        <strain evidence="3 4">Run_B_J11</strain>
    </source>
</reference>
<accession>A0A7U7GBH6</accession>
<dbReference type="InterPro" id="IPR003201">
    <property type="entry name" value="Transposase_Tn5"/>
</dbReference>
<evidence type="ECO:0000313" key="3">
    <source>
        <dbReference type="EMBL" id="CDH45368.1"/>
    </source>
</evidence>
<dbReference type="EMBL" id="CBTK010000146">
    <property type="protein sequence ID" value="CDH45368.1"/>
    <property type="molecule type" value="Genomic_DNA"/>
</dbReference>
<comment type="caution">
    <text evidence="3">The sequence shown here is derived from an EMBL/GenBank/DDBJ whole genome shotgun (WGS) entry which is preliminary data.</text>
</comment>
<dbReference type="InterPro" id="IPR012337">
    <property type="entry name" value="RNaseH-like_sf"/>
</dbReference>
<dbReference type="SUPFAM" id="SSF53098">
    <property type="entry name" value="Ribonuclease H-like"/>
    <property type="match status" value="1"/>
</dbReference>
<dbReference type="Pfam" id="PF14706">
    <property type="entry name" value="Tnp_DNA_bind"/>
    <property type="match status" value="1"/>
</dbReference>
<evidence type="ECO:0000313" key="4">
    <source>
        <dbReference type="Proteomes" id="UP000019184"/>
    </source>
</evidence>
<dbReference type="PANTHER" id="PTHR37319:SF1">
    <property type="entry name" value="TRANSPOSASE TN5 DIMERISATION DOMAIN-CONTAINING PROTEIN"/>
    <property type="match status" value="1"/>
</dbReference>
<organism evidence="3 4">
    <name type="scientific">Candidatus Contendobacter odensis Run_B_J11</name>
    <dbReference type="NCBI Taxonomy" id="1400861"/>
    <lineage>
        <taxon>Bacteria</taxon>
        <taxon>Pseudomonadati</taxon>
        <taxon>Pseudomonadota</taxon>
        <taxon>Gammaproteobacteria</taxon>
        <taxon>Candidatus Competibacteraceae</taxon>
        <taxon>Candidatus Contendibacter</taxon>
    </lineage>
</organism>
<dbReference type="Gene3D" id="3.90.350.10">
    <property type="entry name" value="Transposase Inhibitor Protein From Tn5, Chain A, domain 1"/>
    <property type="match status" value="1"/>
</dbReference>
<dbReference type="InterPro" id="IPR014735">
    <property type="entry name" value="Transposase_Tn5-like_N"/>
</dbReference>
<dbReference type="AlphaFoldDB" id="A0A7U7GBH6"/>
<dbReference type="Pfam" id="PF02281">
    <property type="entry name" value="Dimer_Tnp_Tn5"/>
    <property type="match status" value="1"/>
</dbReference>
<dbReference type="NCBIfam" id="NF033590">
    <property type="entry name" value="transpos_IS4_3"/>
    <property type="match status" value="1"/>
</dbReference>
<feature type="domain" description="Transposase Tn5 dimerisation" evidence="1">
    <location>
        <begin position="342"/>
        <end position="429"/>
    </location>
</feature>
<feature type="domain" description="Transposase Tn5-like N-terminal" evidence="2">
    <location>
        <begin position="2"/>
        <end position="59"/>
    </location>
</feature>
<dbReference type="PANTHER" id="PTHR37319">
    <property type="entry name" value="TRANSPOSASE"/>
    <property type="match status" value="1"/>
</dbReference>
<protein>
    <submittedName>
        <fullName evidence="3">Transposase</fullName>
    </submittedName>
</protein>
<evidence type="ECO:0000259" key="2">
    <source>
        <dbReference type="Pfam" id="PF14706"/>
    </source>
</evidence>
<dbReference type="Gene3D" id="1.10.740.10">
    <property type="entry name" value="Transferase Inhibitor Protein From Tn5, Chain"/>
    <property type="match status" value="1"/>
</dbReference>